<protein>
    <submittedName>
        <fullName evidence="3">Unplaced genomic scaffold PLICRscaffold_25, whole genome shotgun sequence</fullName>
    </submittedName>
</protein>
<dbReference type="OrthoDB" id="3176940at2759"/>
<keyword evidence="4" id="KW-1185">Reference proteome</keyword>
<sequence length="277" mass="31841">MVHDSIRQRIKDVGLDLFDIKISPKLRDMTFGRPFLSKVIGGNGMMTFPPIDEVKFIDIHPFRNLKLMCANLEYNPFAAQVPGAPGLYYNEIDERDGGWAEAEELTLIVGFDTNVWCHMGRYTMVRVPSLTADEWLAHDKSVRNNWANGIHNSIWGKRIRARIFLRKELHREPTDEEVEDAMSRNDSFKDNVSTAEIHEAYNIGYEHLAVWYMKCVGYDIAFQEYLERRLRTWVPPPPKSKKPTARKSKGVVAKNATKPRDRHKQGGHGGRGRSRGC</sequence>
<gene>
    <name evidence="3" type="ORF">PLICRDRAFT_127352</name>
</gene>
<organism evidence="3 4">
    <name type="scientific">Plicaturopsis crispa FD-325 SS-3</name>
    <dbReference type="NCBI Taxonomy" id="944288"/>
    <lineage>
        <taxon>Eukaryota</taxon>
        <taxon>Fungi</taxon>
        <taxon>Dikarya</taxon>
        <taxon>Basidiomycota</taxon>
        <taxon>Agaricomycotina</taxon>
        <taxon>Agaricomycetes</taxon>
        <taxon>Agaricomycetidae</taxon>
        <taxon>Amylocorticiales</taxon>
        <taxon>Amylocorticiaceae</taxon>
        <taxon>Plicatura</taxon>
        <taxon>Plicaturopsis crispa</taxon>
    </lineage>
</organism>
<evidence type="ECO:0000313" key="3">
    <source>
        <dbReference type="EMBL" id="KII83372.1"/>
    </source>
</evidence>
<name>A0A0C9SQ60_PLICR</name>
<proteinExistence type="predicted"/>
<evidence type="ECO:0000313" key="4">
    <source>
        <dbReference type="Proteomes" id="UP000053263"/>
    </source>
</evidence>
<dbReference type="EMBL" id="KN832578">
    <property type="protein sequence ID" value="KII83372.1"/>
    <property type="molecule type" value="Genomic_DNA"/>
</dbReference>
<dbReference type="Proteomes" id="UP000053263">
    <property type="component" value="Unassembled WGS sequence"/>
</dbReference>
<dbReference type="Pfam" id="PF20411">
    <property type="entry name" value="DUF6697"/>
    <property type="match status" value="1"/>
</dbReference>
<feature type="compositionally biased region" description="Basic residues" evidence="1">
    <location>
        <begin position="260"/>
        <end position="277"/>
    </location>
</feature>
<evidence type="ECO:0000259" key="2">
    <source>
        <dbReference type="Pfam" id="PF20411"/>
    </source>
</evidence>
<feature type="domain" description="DUF6697" evidence="2">
    <location>
        <begin position="30"/>
        <end position="228"/>
    </location>
</feature>
<accession>A0A0C9SQ60</accession>
<feature type="compositionally biased region" description="Basic residues" evidence="1">
    <location>
        <begin position="239"/>
        <end position="249"/>
    </location>
</feature>
<reference evidence="3 4" key="1">
    <citation type="submission" date="2014-06" db="EMBL/GenBank/DDBJ databases">
        <title>Evolutionary Origins and Diversification of the Mycorrhizal Mutualists.</title>
        <authorList>
            <consortium name="DOE Joint Genome Institute"/>
            <consortium name="Mycorrhizal Genomics Consortium"/>
            <person name="Kohler A."/>
            <person name="Kuo A."/>
            <person name="Nagy L.G."/>
            <person name="Floudas D."/>
            <person name="Copeland A."/>
            <person name="Barry K.W."/>
            <person name="Cichocki N."/>
            <person name="Veneault-Fourrey C."/>
            <person name="LaButti K."/>
            <person name="Lindquist E.A."/>
            <person name="Lipzen A."/>
            <person name="Lundell T."/>
            <person name="Morin E."/>
            <person name="Murat C."/>
            <person name="Riley R."/>
            <person name="Ohm R."/>
            <person name="Sun H."/>
            <person name="Tunlid A."/>
            <person name="Henrissat B."/>
            <person name="Grigoriev I.V."/>
            <person name="Hibbett D.S."/>
            <person name="Martin F."/>
        </authorList>
    </citation>
    <scope>NUCLEOTIDE SEQUENCE [LARGE SCALE GENOMIC DNA]</scope>
    <source>
        <strain evidence="3 4">FD-325 SS-3</strain>
    </source>
</reference>
<dbReference type="HOGENOM" id="CLU_046159_0_0_1"/>
<evidence type="ECO:0000256" key="1">
    <source>
        <dbReference type="SAM" id="MobiDB-lite"/>
    </source>
</evidence>
<dbReference type="AlphaFoldDB" id="A0A0C9SQ60"/>
<feature type="region of interest" description="Disordered" evidence="1">
    <location>
        <begin position="233"/>
        <end position="277"/>
    </location>
</feature>
<dbReference type="InterPro" id="IPR046520">
    <property type="entry name" value="DUF6697"/>
</dbReference>